<feature type="compositionally biased region" description="Basic residues" evidence="1">
    <location>
        <begin position="240"/>
        <end position="250"/>
    </location>
</feature>
<proteinExistence type="predicted"/>
<organism evidence="3 4">
    <name type="scientific">Cyclotella atomus</name>
    <dbReference type="NCBI Taxonomy" id="382360"/>
    <lineage>
        <taxon>Eukaryota</taxon>
        <taxon>Sar</taxon>
        <taxon>Stramenopiles</taxon>
        <taxon>Ochrophyta</taxon>
        <taxon>Bacillariophyta</taxon>
        <taxon>Coscinodiscophyceae</taxon>
        <taxon>Thalassiosirophycidae</taxon>
        <taxon>Stephanodiscales</taxon>
        <taxon>Stephanodiscaceae</taxon>
        <taxon>Cyclotella</taxon>
    </lineage>
</organism>
<name>A0ABD3R0A4_9STRA</name>
<gene>
    <name evidence="3" type="ORF">ACHAWO_005335</name>
</gene>
<dbReference type="AlphaFoldDB" id="A0ABD3R0A4"/>
<evidence type="ECO:0000256" key="1">
    <source>
        <dbReference type="SAM" id="MobiDB-lite"/>
    </source>
</evidence>
<evidence type="ECO:0000313" key="3">
    <source>
        <dbReference type="EMBL" id="KAL3804806.1"/>
    </source>
</evidence>
<keyword evidence="2" id="KW-0472">Membrane</keyword>
<sequence length="333" mass="38240">MKISRGQWTAVIILLVALIFPIFVLSDRDSSQQEEYYLKNFRNNPNRKKGGFVFLRNDRGSMKKNRDGADRVDVVPENPFGEREDYSIPKLFLFVPLVGAWMAALVLVREVSPRVITIVSTSCRCISEFTRRMSERTASLQEKNRKHVSSQLKRKRSSSKRKERTQDLAASDQSISPSLVEIATMGSDNDFDNSGEFNSSGGTSLFSSFRRAKTVVASNSKHKQRNHTILREPSPLRGSPSKHKHATKLRRPIDDSERRHEAHGDLNSRHHRSHEMEYNKHDRRRHEHGNETCHESSGRSGHTAVKYTCHGHREDHLSPLEKKLSNGSQRRHR</sequence>
<feature type="region of interest" description="Disordered" evidence="1">
    <location>
        <begin position="216"/>
        <end position="333"/>
    </location>
</feature>
<feature type="transmembrane region" description="Helical" evidence="2">
    <location>
        <begin position="6"/>
        <end position="25"/>
    </location>
</feature>
<feature type="compositionally biased region" description="Basic and acidic residues" evidence="1">
    <location>
        <begin position="251"/>
        <end position="280"/>
    </location>
</feature>
<dbReference type="EMBL" id="JALLPJ020000028">
    <property type="protein sequence ID" value="KAL3804806.1"/>
    <property type="molecule type" value="Genomic_DNA"/>
</dbReference>
<keyword evidence="4" id="KW-1185">Reference proteome</keyword>
<protein>
    <submittedName>
        <fullName evidence="3">Uncharacterized protein</fullName>
    </submittedName>
</protein>
<feature type="compositionally biased region" description="Basic residues" evidence="1">
    <location>
        <begin position="144"/>
        <end position="163"/>
    </location>
</feature>
<keyword evidence="2" id="KW-1133">Transmembrane helix</keyword>
<feature type="compositionally biased region" description="Basic and acidic residues" evidence="1">
    <location>
        <begin position="311"/>
        <end position="324"/>
    </location>
</feature>
<evidence type="ECO:0000256" key="2">
    <source>
        <dbReference type="SAM" id="Phobius"/>
    </source>
</evidence>
<feature type="compositionally biased region" description="Basic and acidic residues" evidence="1">
    <location>
        <begin position="288"/>
        <end position="297"/>
    </location>
</feature>
<dbReference type="Proteomes" id="UP001530400">
    <property type="component" value="Unassembled WGS sequence"/>
</dbReference>
<keyword evidence="2" id="KW-0812">Transmembrane</keyword>
<evidence type="ECO:0000313" key="4">
    <source>
        <dbReference type="Proteomes" id="UP001530400"/>
    </source>
</evidence>
<feature type="transmembrane region" description="Helical" evidence="2">
    <location>
        <begin position="91"/>
        <end position="108"/>
    </location>
</feature>
<comment type="caution">
    <text evidence="3">The sequence shown here is derived from an EMBL/GenBank/DDBJ whole genome shotgun (WGS) entry which is preliminary data.</text>
</comment>
<reference evidence="3 4" key="1">
    <citation type="submission" date="2024-10" db="EMBL/GenBank/DDBJ databases">
        <title>Updated reference genomes for cyclostephanoid diatoms.</title>
        <authorList>
            <person name="Roberts W.R."/>
            <person name="Alverson A.J."/>
        </authorList>
    </citation>
    <scope>NUCLEOTIDE SEQUENCE [LARGE SCALE GENOMIC DNA]</scope>
    <source>
        <strain evidence="3 4">AJA010-31</strain>
    </source>
</reference>
<accession>A0ABD3R0A4</accession>
<feature type="region of interest" description="Disordered" evidence="1">
    <location>
        <begin position="137"/>
        <end position="176"/>
    </location>
</feature>